<dbReference type="GO" id="GO:0003677">
    <property type="term" value="F:DNA binding"/>
    <property type="evidence" value="ECO:0007669"/>
    <property type="project" value="UniProtKB-KW"/>
</dbReference>
<feature type="compositionally biased region" description="Basic and acidic residues" evidence="3">
    <location>
        <begin position="116"/>
        <end position="126"/>
    </location>
</feature>
<evidence type="ECO:0000313" key="5">
    <source>
        <dbReference type="EMBL" id="ONH68516.1"/>
    </source>
</evidence>
<dbReference type="Pfam" id="PF00076">
    <property type="entry name" value="RRM_1"/>
    <property type="match status" value="1"/>
</dbReference>
<evidence type="ECO:0000256" key="2">
    <source>
        <dbReference type="PROSITE-ProRule" id="PRU00176"/>
    </source>
</evidence>
<dbReference type="Proteomes" id="UP000189513">
    <property type="component" value="Unassembled WGS sequence"/>
</dbReference>
<protein>
    <submittedName>
        <fullName evidence="5">Single-stranded TG1-3 DNA-binding protein</fullName>
    </submittedName>
</protein>
<feature type="domain" description="RRM" evidence="4">
    <location>
        <begin position="31"/>
        <end position="115"/>
    </location>
</feature>
<dbReference type="InterPro" id="IPR012677">
    <property type="entry name" value="Nucleotide-bd_a/b_plait_sf"/>
</dbReference>
<dbReference type="InterPro" id="IPR035979">
    <property type="entry name" value="RBD_domain_sf"/>
</dbReference>
<dbReference type="GO" id="GO:0005634">
    <property type="term" value="C:nucleus"/>
    <property type="evidence" value="ECO:0007669"/>
    <property type="project" value="TreeGrafter"/>
</dbReference>
<feature type="compositionally biased region" description="Basic residues" evidence="3">
    <location>
        <begin position="164"/>
        <end position="176"/>
    </location>
</feature>
<gene>
    <name evidence="5" type="ORF">BON22_1489</name>
</gene>
<evidence type="ECO:0000259" key="4">
    <source>
        <dbReference type="PROSITE" id="PS50102"/>
    </source>
</evidence>
<evidence type="ECO:0000256" key="1">
    <source>
        <dbReference type="ARBA" id="ARBA00022884"/>
    </source>
</evidence>
<dbReference type="PANTHER" id="PTHR23003:SF56">
    <property type="entry name" value="RIBONUCLEOPROTEIN 1-RELATED"/>
    <property type="match status" value="1"/>
</dbReference>
<evidence type="ECO:0000313" key="6">
    <source>
        <dbReference type="Proteomes" id="UP000189513"/>
    </source>
</evidence>
<dbReference type="CDD" id="cd00590">
    <property type="entry name" value="RRM_SF"/>
    <property type="match status" value="1"/>
</dbReference>
<comment type="caution">
    <text evidence="5">The sequence shown here is derived from an EMBL/GenBank/DDBJ whole genome shotgun (WGS) entry which is preliminary data.</text>
</comment>
<accession>A0A1V2LB16</accession>
<dbReference type="STRING" id="36022.A0A1V2LB16"/>
<keyword evidence="5" id="KW-0238">DNA-binding</keyword>
<keyword evidence="6" id="KW-1185">Reference proteome</keyword>
<dbReference type="PANTHER" id="PTHR23003">
    <property type="entry name" value="RNA RECOGNITION MOTIF RRM DOMAIN CONTAINING PROTEIN"/>
    <property type="match status" value="1"/>
</dbReference>
<feature type="compositionally biased region" description="Low complexity" evidence="3">
    <location>
        <begin position="295"/>
        <end position="307"/>
    </location>
</feature>
<dbReference type="SUPFAM" id="SSF54928">
    <property type="entry name" value="RNA-binding domain, RBD"/>
    <property type="match status" value="1"/>
</dbReference>
<dbReference type="Gene3D" id="3.30.70.330">
    <property type="match status" value="2"/>
</dbReference>
<reference evidence="6" key="1">
    <citation type="journal article" date="2017" name="Genome Announc.">
        <title>Genome sequences of Cyberlindnera fabianii 65, Pichia kudriavzevii 129, and Saccharomyces cerevisiae 131 isolated from fermented masau fruits in Zimbabwe.</title>
        <authorList>
            <person name="van Rijswijck I.M.H."/>
            <person name="Derks M.F.L."/>
            <person name="Abee T."/>
            <person name="de Ridder D."/>
            <person name="Smid E.J."/>
        </authorList>
    </citation>
    <scope>NUCLEOTIDE SEQUENCE [LARGE SCALE GENOMIC DNA]</scope>
    <source>
        <strain evidence="6">65</strain>
    </source>
</reference>
<dbReference type="InterPro" id="IPR050374">
    <property type="entry name" value="RRT5_SRSF_SR"/>
</dbReference>
<dbReference type="GO" id="GO:1990904">
    <property type="term" value="C:ribonucleoprotein complex"/>
    <property type="evidence" value="ECO:0007669"/>
    <property type="project" value="TreeGrafter"/>
</dbReference>
<name>A0A1V2LB16_CYBFA</name>
<dbReference type="PROSITE" id="PS50102">
    <property type="entry name" value="RRM"/>
    <property type="match status" value="2"/>
</dbReference>
<dbReference type="OMA" id="KRHLGFA"/>
<feature type="region of interest" description="Disordered" evidence="3">
    <location>
        <begin position="114"/>
        <end position="179"/>
    </location>
</feature>
<organism evidence="5 6">
    <name type="scientific">Cyberlindnera fabianii</name>
    <name type="common">Yeast</name>
    <name type="synonym">Hansenula fabianii</name>
    <dbReference type="NCBI Taxonomy" id="36022"/>
    <lineage>
        <taxon>Eukaryota</taxon>
        <taxon>Fungi</taxon>
        <taxon>Dikarya</taxon>
        <taxon>Ascomycota</taxon>
        <taxon>Saccharomycotina</taxon>
        <taxon>Saccharomycetes</taxon>
        <taxon>Phaffomycetales</taxon>
        <taxon>Phaffomycetaceae</taxon>
        <taxon>Cyberlindnera</taxon>
    </lineage>
</organism>
<dbReference type="VEuPathDB" id="FungiDB:BON22_1489"/>
<sequence>MSTAAPETGYIPTETTSTEQVSAPEATIPSNKLYVGNLHYKTRKREIEQFFEGYPITDISMPSLRHETSNGKIILKPKGYAFVTFKSDQNLDVIIEKFDKTSFHDREITVVYPKPRTADEQKELASKKKKSKKSNDEKKNEEQPATVKEETTEETAEKNTESKKAKKGKKGKKAKKAEKVPFDQGVKSTNTLYLQNLEYSIQSKDVKEFFEQEGEVVKSVHVPFLNLPKAFVEKMKAKGKTLARKNKGYAFVTLELKEGETIDDKVEKFKGKLLNEREFRPSVAIDTSVPKSGKTENATTENTPEENAATKEQEQEEKEHEKEQDAASEGAK</sequence>
<dbReference type="InterPro" id="IPR000504">
    <property type="entry name" value="RRM_dom"/>
</dbReference>
<dbReference type="AlphaFoldDB" id="A0A1V2LB16"/>
<dbReference type="EMBL" id="MPUK01000002">
    <property type="protein sequence ID" value="ONH68516.1"/>
    <property type="molecule type" value="Genomic_DNA"/>
</dbReference>
<dbReference type="GO" id="GO:0003729">
    <property type="term" value="F:mRNA binding"/>
    <property type="evidence" value="ECO:0007669"/>
    <property type="project" value="TreeGrafter"/>
</dbReference>
<evidence type="ECO:0000256" key="3">
    <source>
        <dbReference type="SAM" id="MobiDB-lite"/>
    </source>
</evidence>
<keyword evidence="1 2" id="KW-0694">RNA-binding</keyword>
<dbReference type="GO" id="GO:0005737">
    <property type="term" value="C:cytoplasm"/>
    <property type="evidence" value="ECO:0007669"/>
    <property type="project" value="TreeGrafter"/>
</dbReference>
<proteinExistence type="predicted"/>
<feature type="region of interest" description="Disordered" evidence="3">
    <location>
        <begin position="1"/>
        <end position="23"/>
    </location>
</feature>
<feature type="compositionally biased region" description="Basic and acidic residues" evidence="3">
    <location>
        <begin position="308"/>
        <end position="332"/>
    </location>
</feature>
<feature type="domain" description="RRM" evidence="4">
    <location>
        <begin position="190"/>
        <end position="286"/>
    </location>
</feature>
<dbReference type="SMART" id="SM00360">
    <property type="entry name" value="RRM"/>
    <property type="match status" value="2"/>
</dbReference>
<feature type="region of interest" description="Disordered" evidence="3">
    <location>
        <begin position="280"/>
        <end position="332"/>
    </location>
</feature>
<feature type="compositionally biased region" description="Basic and acidic residues" evidence="3">
    <location>
        <begin position="133"/>
        <end position="163"/>
    </location>
</feature>